<evidence type="ECO:0000256" key="4">
    <source>
        <dbReference type="ARBA" id="ARBA00022974"/>
    </source>
</evidence>
<dbReference type="InterPro" id="IPR001050">
    <property type="entry name" value="Syndecan"/>
</dbReference>
<evidence type="ECO:0000256" key="6">
    <source>
        <dbReference type="ARBA" id="ARBA00023136"/>
    </source>
</evidence>
<evidence type="ECO:0000313" key="13">
    <source>
        <dbReference type="Proteomes" id="UP001652621"/>
    </source>
</evidence>
<feature type="transmembrane region" description="Helical" evidence="11">
    <location>
        <begin position="208"/>
        <end position="232"/>
    </location>
</feature>
<proteinExistence type="inferred from homology"/>
<dbReference type="RefSeq" id="XP_058981739.1">
    <property type="nucleotide sequence ID" value="XM_059125756.1"/>
</dbReference>
<dbReference type="Pfam" id="PF01034">
    <property type="entry name" value="Syndecan"/>
    <property type="match status" value="1"/>
</dbReference>
<feature type="region of interest" description="Disordered" evidence="10">
    <location>
        <begin position="78"/>
        <end position="169"/>
    </location>
</feature>
<evidence type="ECO:0000256" key="5">
    <source>
        <dbReference type="ARBA" id="ARBA00022989"/>
    </source>
</evidence>
<feature type="domain" description="Neurexin/syndecan/glycophorin C" evidence="12">
    <location>
        <begin position="231"/>
        <end position="249"/>
    </location>
</feature>
<keyword evidence="3 9" id="KW-0812">Transmembrane</keyword>
<dbReference type="SMART" id="SM00294">
    <property type="entry name" value="4.1m"/>
    <property type="match status" value="1"/>
</dbReference>
<evidence type="ECO:0000256" key="1">
    <source>
        <dbReference type="ARBA" id="ARBA00004479"/>
    </source>
</evidence>
<name>A0ABM3V7I4_MUSDO</name>
<evidence type="ECO:0000256" key="10">
    <source>
        <dbReference type="SAM" id="MobiDB-lite"/>
    </source>
</evidence>
<evidence type="ECO:0000256" key="9">
    <source>
        <dbReference type="RuleBase" id="RU000649"/>
    </source>
</evidence>
<evidence type="ECO:0000256" key="3">
    <source>
        <dbReference type="ARBA" id="ARBA00022692"/>
    </source>
</evidence>
<dbReference type="InterPro" id="IPR027789">
    <property type="entry name" value="Syndecan/Neurexin_dom"/>
</dbReference>
<feature type="compositionally biased region" description="Polar residues" evidence="10">
    <location>
        <begin position="147"/>
        <end position="160"/>
    </location>
</feature>
<keyword evidence="13" id="KW-1185">Reference proteome</keyword>
<dbReference type="InterPro" id="IPR030479">
    <property type="entry name" value="Syndecan_CS"/>
</dbReference>
<feature type="compositionally biased region" description="Low complexity" evidence="10">
    <location>
        <begin position="81"/>
        <end position="94"/>
    </location>
</feature>
<evidence type="ECO:0000256" key="2">
    <source>
        <dbReference type="ARBA" id="ARBA00005343"/>
    </source>
</evidence>
<dbReference type="Proteomes" id="UP001652621">
    <property type="component" value="Unplaced"/>
</dbReference>
<comment type="subcellular location">
    <subcellularLocation>
        <location evidence="1 9">Membrane</location>
        <topology evidence="1 9">Single-pass type I membrane protein</topology>
    </subcellularLocation>
</comment>
<dbReference type="PANTHER" id="PTHR10915">
    <property type="entry name" value="SYNDECAN"/>
    <property type="match status" value="1"/>
</dbReference>
<keyword evidence="8 9" id="KW-0357">Heparan sulfate</keyword>
<keyword evidence="4 9" id="KW-0654">Proteoglycan</keyword>
<keyword evidence="6 11" id="KW-0472">Membrane</keyword>
<evidence type="ECO:0000256" key="8">
    <source>
        <dbReference type="ARBA" id="ARBA00023207"/>
    </source>
</evidence>
<evidence type="ECO:0000256" key="11">
    <source>
        <dbReference type="SAM" id="Phobius"/>
    </source>
</evidence>
<dbReference type="InterPro" id="IPR003585">
    <property type="entry name" value="Neurexin-like"/>
</dbReference>
<keyword evidence="5 11" id="KW-1133">Transmembrane helix</keyword>
<evidence type="ECO:0000256" key="7">
    <source>
        <dbReference type="ARBA" id="ARBA00023180"/>
    </source>
</evidence>
<sequence length="267" mass="29698">MLPSSSTSKTMSTMMMMSTHCRRQQQQYHQQQQHQENDLHHRCRRRRRPMATFYGPNRWLWTAVLFGLLIVTVSAKDENSLKPSPASTLSSSQSPRDEIYIDDEGLDGSGHGGPHDDLEKDHDFSGSGFGPDDEDSDSDYHHHSHTHTQTAGGINTQGGTNIHDLDTNSINSLQPETKVIEQTTGNEVLIMNANDDDRTASFFAQPGILAAVIGGAVVGLLCAILVVMFIVYRMRKKDEGSYALDEPKRSPAMNSYAKNATNREFFA</sequence>
<dbReference type="PROSITE" id="PS00964">
    <property type="entry name" value="SYNDECAN"/>
    <property type="match status" value="1"/>
</dbReference>
<feature type="region of interest" description="Disordered" evidence="10">
    <location>
        <begin position="21"/>
        <end position="43"/>
    </location>
</feature>
<accession>A0ABM3V7I4</accession>
<gene>
    <name evidence="14" type="primary">LOC101895370</name>
</gene>
<evidence type="ECO:0000259" key="12">
    <source>
        <dbReference type="SMART" id="SM00294"/>
    </source>
</evidence>
<organism evidence="13 14">
    <name type="scientific">Musca domestica</name>
    <name type="common">House fly</name>
    <dbReference type="NCBI Taxonomy" id="7370"/>
    <lineage>
        <taxon>Eukaryota</taxon>
        <taxon>Metazoa</taxon>
        <taxon>Ecdysozoa</taxon>
        <taxon>Arthropoda</taxon>
        <taxon>Hexapoda</taxon>
        <taxon>Insecta</taxon>
        <taxon>Pterygota</taxon>
        <taxon>Neoptera</taxon>
        <taxon>Endopterygota</taxon>
        <taxon>Diptera</taxon>
        <taxon>Brachycera</taxon>
        <taxon>Muscomorpha</taxon>
        <taxon>Muscoidea</taxon>
        <taxon>Muscidae</taxon>
        <taxon>Musca</taxon>
    </lineage>
</organism>
<evidence type="ECO:0000313" key="14">
    <source>
        <dbReference type="RefSeq" id="XP_058981739.1"/>
    </source>
</evidence>
<reference evidence="14" key="1">
    <citation type="submission" date="2025-08" db="UniProtKB">
        <authorList>
            <consortium name="RefSeq"/>
        </authorList>
    </citation>
    <scope>IDENTIFICATION</scope>
    <source>
        <strain evidence="14">Aabys</strain>
        <tissue evidence="14">Whole body</tissue>
    </source>
</reference>
<comment type="similarity">
    <text evidence="2 9">Belongs to the syndecan proteoglycan family.</text>
</comment>
<keyword evidence="7 9" id="KW-0325">Glycoprotein</keyword>
<dbReference type="PANTHER" id="PTHR10915:SF1">
    <property type="entry name" value="SYNDECAN"/>
    <property type="match status" value="1"/>
</dbReference>
<feature type="compositionally biased region" description="Basic and acidic residues" evidence="10">
    <location>
        <begin position="113"/>
        <end position="124"/>
    </location>
</feature>
<feature type="compositionally biased region" description="Low complexity" evidence="10">
    <location>
        <begin position="21"/>
        <end position="34"/>
    </location>
</feature>
<protein>
    <recommendedName>
        <fullName evidence="9">Syndecan</fullName>
    </recommendedName>
</protein>
<comment type="function">
    <text evidence="9">Cell surface proteoglycan.</text>
</comment>
<dbReference type="GeneID" id="101895370"/>